<feature type="compositionally biased region" description="Low complexity" evidence="1">
    <location>
        <begin position="190"/>
        <end position="222"/>
    </location>
</feature>
<accession>A0A1G5X9G7</accession>
<evidence type="ECO:0000313" key="3">
    <source>
        <dbReference type="EMBL" id="SDA66840.1"/>
    </source>
</evidence>
<dbReference type="Proteomes" id="UP000323439">
    <property type="component" value="Unassembled WGS sequence"/>
</dbReference>
<keyword evidence="2" id="KW-0472">Membrane</keyword>
<feature type="transmembrane region" description="Helical" evidence="2">
    <location>
        <begin position="14"/>
        <end position="35"/>
    </location>
</feature>
<gene>
    <name evidence="3" type="ORF">SAMN02910315_02044</name>
</gene>
<keyword evidence="4" id="KW-1185">Reference proteome</keyword>
<dbReference type="EMBL" id="FMXB01000019">
    <property type="protein sequence ID" value="SDA66840.1"/>
    <property type="molecule type" value="Genomic_DNA"/>
</dbReference>
<protein>
    <submittedName>
        <fullName evidence="3">Uncharacterized protein</fullName>
    </submittedName>
</protein>
<dbReference type="PROSITE" id="PS51257">
    <property type="entry name" value="PROKAR_LIPOPROTEIN"/>
    <property type="match status" value="1"/>
</dbReference>
<proteinExistence type="predicted"/>
<keyword evidence="2" id="KW-0812">Transmembrane</keyword>
<evidence type="ECO:0000256" key="2">
    <source>
        <dbReference type="SAM" id="Phobius"/>
    </source>
</evidence>
<keyword evidence="2" id="KW-1133">Transmembrane helix</keyword>
<organism evidence="3 4">
    <name type="scientific">Methanobrevibacter millerae</name>
    <dbReference type="NCBI Taxonomy" id="230361"/>
    <lineage>
        <taxon>Archaea</taxon>
        <taxon>Methanobacteriati</taxon>
        <taxon>Methanobacteriota</taxon>
        <taxon>Methanomada group</taxon>
        <taxon>Methanobacteria</taxon>
        <taxon>Methanobacteriales</taxon>
        <taxon>Methanobacteriaceae</taxon>
        <taxon>Methanobrevibacter</taxon>
    </lineage>
</organism>
<feature type="region of interest" description="Disordered" evidence="1">
    <location>
        <begin position="155"/>
        <end position="222"/>
    </location>
</feature>
<reference evidence="3 4" key="1">
    <citation type="submission" date="2016-10" db="EMBL/GenBank/DDBJ databases">
        <authorList>
            <person name="Varghese N."/>
            <person name="Submissions S."/>
        </authorList>
    </citation>
    <scope>NUCLEOTIDE SEQUENCE [LARGE SCALE GENOMIC DNA]</scope>
    <source>
        <strain evidence="3 4">DSM 16643</strain>
    </source>
</reference>
<name>A0A1G5X9G7_9EURY</name>
<evidence type="ECO:0000256" key="1">
    <source>
        <dbReference type="SAM" id="MobiDB-lite"/>
    </source>
</evidence>
<sequence length="222" mass="24370">MLKNKQINMKKKQLLIIAIIVVLAVVACLTAYMLVNSQPESLNTLRISDSCTVEVPVDNNTVQNLNDGIKLYSFETHSLNITHEKNSNNSEIQELFSNLTKNCEKKEDNIYYDSSTGIYSTFIENSATGDGLIISSSDLDLLKRVSASLKFKNPKTTDIANDTNTTEEAEDIGFVEDTGYDGSYYPQDYSKNTPSSQSSSPSSSSSSSSDSNSKPQPSTNQT</sequence>
<dbReference type="AlphaFoldDB" id="A0A1G5X9G7"/>
<evidence type="ECO:0000313" key="4">
    <source>
        <dbReference type="Proteomes" id="UP000323439"/>
    </source>
</evidence>
<feature type="compositionally biased region" description="Polar residues" evidence="1">
    <location>
        <begin position="155"/>
        <end position="164"/>
    </location>
</feature>
<feature type="compositionally biased region" description="Acidic residues" evidence="1">
    <location>
        <begin position="165"/>
        <end position="174"/>
    </location>
</feature>